<keyword evidence="2" id="KW-1185">Reference proteome</keyword>
<gene>
    <name evidence="1" type="ORF">NJ75_04493</name>
</gene>
<proteinExistence type="predicted"/>
<dbReference type="EMBL" id="JRVC01000034">
    <property type="protein sequence ID" value="KHS41773.1"/>
    <property type="molecule type" value="Genomic_DNA"/>
</dbReference>
<evidence type="ECO:0000313" key="2">
    <source>
        <dbReference type="Proteomes" id="UP000031338"/>
    </source>
</evidence>
<dbReference type="Proteomes" id="UP000031338">
    <property type="component" value="Unassembled WGS sequence"/>
</dbReference>
<dbReference type="AlphaFoldDB" id="A0A0B8Z693"/>
<reference evidence="1 2" key="1">
    <citation type="submission" date="2014-10" db="EMBL/GenBank/DDBJ databases">
        <title>Draft genome sequence of Novosphingobium subterraneum DSM 12447.</title>
        <authorList>
            <person name="Gan H.M."/>
            <person name="Gan H.Y."/>
            <person name="Savka M.A."/>
        </authorList>
    </citation>
    <scope>NUCLEOTIDE SEQUENCE [LARGE SCALE GENOMIC DNA]</scope>
    <source>
        <strain evidence="1 2">DSM 12447</strain>
    </source>
</reference>
<protein>
    <submittedName>
        <fullName evidence="1">Uncharacterized protein</fullName>
    </submittedName>
</protein>
<dbReference type="RefSeq" id="WP_039338373.1">
    <property type="nucleotide sequence ID" value="NZ_JRVC01000034.1"/>
</dbReference>
<organism evidence="1 2">
    <name type="scientific">Novosphingobium subterraneum</name>
    <dbReference type="NCBI Taxonomy" id="48936"/>
    <lineage>
        <taxon>Bacteria</taxon>
        <taxon>Pseudomonadati</taxon>
        <taxon>Pseudomonadota</taxon>
        <taxon>Alphaproteobacteria</taxon>
        <taxon>Sphingomonadales</taxon>
        <taxon>Sphingomonadaceae</taxon>
        <taxon>Novosphingobium</taxon>
    </lineage>
</organism>
<name>A0A0B8Z693_9SPHN</name>
<evidence type="ECO:0000313" key="1">
    <source>
        <dbReference type="EMBL" id="KHS41773.1"/>
    </source>
</evidence>
<dbReference type="PATRIC" id="fig|48936.3.peg.4528"/>
<comment type="caution">
    <text evidence="1">The sequence shown here is derived from an EMBL/GenBank/DDBJ whole genome shotgun (WGS) entry which is preliminary data.</text>
</comment>
<sequence>MYRITLACHDVPAAAGDEAARDITEAFRLHNPHEHNVICTFVDGKLRLVAENDHDPEGPNLMDEFSDSICAYVEPFDATSNW</sequence>
<accession>A0A0B8Z693</accession>